<keyword evidence="3" id="KW-0285">Flavoprotein</keyword>
<dbReference type="GO" id="GO:0016614">
    <property type="term" value="F:oxidoreductase activity, acting on CH-OH group of donors"/>
    <property type="evidence" value="ECO:0007669"/>
    <property type="project" value="InterPro"/>
</dbReference>
<feature type="domain" description="Glucose-methanol-choline oxidoreductase N-terminal" evidence="5">
    <location>
        <begin position="11"/>
        <end position="255"/>
    </location>
</feature>
<accession>A0A6J6C776</accession>
<evidence type="ECO:0000256" key="2">
    <source>
        <dbReference type="ARBA" id="ARBA00010790"/>
    </source>
</evidence>
<reference evidence="7" key="1">
    <citation type="submission" date="2020-05" db="EMBL/GenBank/DDBJ databases">
        <authorList>
            <person name="Chiriac C."/>
            <person name="Salcher M."/>
            <person name="Ghai R."/>
            <person name="Kavagutti S V."/>
        </authorList>
    </citation>
    <scope>NUCLEOTIDE SEQUENCE</scope>
</reference>
<dbReference type="GO" id="GO:0050660">
    <property type="term" value="F:flavin adenine dinucleotide binding"/>
    <property type="evidence" value="ECO:0007669"/>
    <property type="project" value="InterPro"/>
</dbReference>
<dbReference type="PIRSF" id="PIRSF000137">
    <property type="entry name" value="Alcohol_oxidase"/>
    <property type="match status" value="1"/>
</dbReference>
<dbReference type="Gene3D" id="3.30.410.40">
    <property type="match status" value="1"/>
</dbReference>
<dbReference type="AlphaFoldDB" id="A0A6J6C776"/>
<name>A0A6J6C776_9ZZZZ</name>
<dbReference type="Pfam" id="PF05199">
    <property type="entry name" value="GMC_oxred_C"/>
    <property type="match status" value="1"/>
</dbReference>
<dbReference type="SUPFAM" id="SSF51905">
    <property type="entry name" value="FAD/NAD(P)-binding domain"/>
    <property type="match status" value="1"/>
</dbReference>
<dbReference type="InterPro" id="IPR000172">
    <property type="entry name" value="GMC_OxRdtase_N"/>
</dbReference>
<dbReference type="InterPro" id="IPR012132">
    <property type="entry name" value="GMC_OxRdtase"/>
</dbReference>
<sequence length="447" mass="46962">MSSPSATRRVVVVGAGSAGCVLAARLSERADAEVVLLEAGPDRSAADAPAEVTGPSFVAAKELPGWTWPSLVASRAAGQAPRSYVRGLGVGGSSSVNAMVALTGRPEDYDEWVSRFGCDGWGWHDLGPCFDSSLLDLHRARNDEWGDVNRALAAAVPSAAAGVLLTRSADGRRVSVADAYLDPARSRPNLTVIGDALVDRVVLDGRRARGVVLADGTRMDADLVILAAGAIHSPAVLLRSGVDVPGVGEGLHDHPSFPIALRRRVGADVASLPIATVATVSSRSTGVDGEPDDVQLLPMEYVDISLPDLGMVMVALMRSRSRGRVRLASDDPLVDPVVEFDMLADPDDRVRMQRAIDLAEQVLAHPAFGAVAEVLPYDRSDAGVLAALGDYVHAAGTCAMGRVVDTRCRLLGHDGLVVCDASVMPQVPRANTHWPVVAIAERLAKLQ</sequence>
<protein>
    <submittedName>
        <fullName evidence="7">Unannotated protein</fullName>
    </submittedName>
</protein>
<dbReference type="InterPro" id="IPR036188">
    <property type="entry name" value="FAD/NAD-bd_sf"/>
</dbReference>
<dbReference type="EMBL" id="CAEZSR010000017">
    <property type="protein sequence ID" value="CAB4546867.1"/>
    <property type="molecule type" value="Genomic_DNA"/>
</dbReference>
<proteinExistence type="inferred from homology"/>
<comment type="similarity">
    <text evidence="2">Belongs to the GMC oxidoreductase family.</text>
</comment>
<organism evidence="7">
    <name type="scientific">freshwater metagenome</name>
    <dbReference type="NCBI Taxonomy" id="449393"/>
    <lineage>
        <taxon>unclassified sequences</taxon>
        <taxon>metagenomes</taxon>
        <taxon>ecological metagenomes</taxon>
    </lineage>
</organism>
<evidence type="ECO:0000313" key="7">
    <source>
        <dbReference type="EMBL" id="CAB4546867.1"/>
    </source>
</evidence>
<comment type="cofactor">
    <cofactor evidence="1">
        <name>FAD</name>
        <dbReference type="ChEBI" id="CHEBI:57692"/>
    </cofactor>
</comment>
<evidence type="ECO:0000256" key="4">
    <source>
        <dbReference type="ARBA" id="ARBA00022827"/>
    </source>
</evidence>
<dbReference type="Pfam" id="PF00732">
    <property type="entry name" value="GMC_oxred_N"/>
    <property type="match status" value="1"/>
</dbReference>
<gene>
    <name evidence="7" type="ORF">UFOPK1493_00744</name>
</gene>
<feature type="domain" description="Glucose-methanol-choline oxidoreductase C-terminal" evidence="6">
    <location>
        <begin position="320"/>
        <end position="440"/>
    </location>
</feature>
<evidence type="ECO:0000259" key="5">
    <source>
        <dbReference type="Pfam" id="PF00732"/>
    </source>
</evidence>
<evidence type="ECO:0000256" key="3">
    <source>
        <dbReference type="ARBA" id="ARBA00022630"/>
    </source>
</evidence>
<keyword evidence="4" id="KW-0274">FAD</keyword>
<dbReference type="Gene3D" id="3.50.50.60">
    <property type="entry name" value="FAD/NAD(P)-binding domain"/>
    <property type="match status" value="1"/>
</dbReference>
<dbReference type="SUPFAM" id="SSF54373">
    <property type="entry name" value="FAD-linked reductases, C-terminal domain"/>
    <property type="match status" value="1"/>
</dbReference>
<dbReference type="PANTHER" id="PTHR11552">
    <property type="entry name" value="GLUCOSE-METHANOL-CHOLINE GMC OXIDOREDUCTASE"/>
    <property type="match status" value="1"/>
</dbReference>
<dbReference type="InterPro" id="IPR007867">
    <property type="entry name" value="GMC_OxRtase_C"/>
</dbReference>
<evidence type="ECO:0000259" key="6">
    <source>
        <dbReference type="Pfam" id="PF05199"/>
    </source>
</evidence>
<evidence type="ECO:0000256" key="1">
    <source>
        <dbReference type="ARBA" id="ARBA00001974"/>
    </source>
</evidence>
<dbReference type="PANTHER" id="PTHR11552:SF147">
    <property type="entry name" value="CHOLINE DEHYDROGENASE, MITOCHONDRIAL"/>
    <property type="match status" value="1"/>
</dbReference>